<dbReference type="Gene3D" id="3.40.710.10">
    <property type="entry name" value="DD-peptidase/beta-lactamase superfamily"/>
    <property type="match status" value="1"/>
</dbReference>
<dbReference type="SUPFAM" id="SSF56601">
    <property type="entry name" value="beta-lactamase/transpeptidase-like"/>
    <property type="match status" value="1"/>
</dbReference>
<accession>A0ABV9HWH0</accession>
<dbReference type="InterPro" id="IPR012338">
    <property type="entry name" value="Beta-lactam/transpept-like"/>
</dbReference>
<proteinExistence type="predicted"/>
<evidence type="ECO:0000256" key="1">
    <source>
        <dbReference type="SAM" id="Phobius"/>
    </source>
</evidence>
<name>A0ABV9HWH0_9FLAO</name>
<comment type="caution">
    <text evidence="3">The sequence shown here is derived from an EMBL/GenBank/DDBJ whole genome shotgun (WGS) entry which is preliminary data.</text>
</comment>
<dbReference type="PANTHER" id="PTHR46825">
    <property type="entry name" value="D-ALANYL-D-ALANINE-CARBOXYPEPTIDASE/ENDOPEPTIDASE AMPH"/>
    <property type="match status" value="1"/>
</dbReference>
<feature type="domain" description="Beta-lactamase-related" evidence="2">
    <location>
        <begin position="52"/>
        <end position="361"/>
    </location>
</feature>
<dbReference type="PANTHER" id="PTHR46825:SF9">
    <property type="entry name" value="BETA-LACTAMASE-RELATED DOMAIN-CONTAINING PROTEIN"/>
    <property type="match status" value="1"/>
</dbReference>
<evidence type="ECO:0000313" key="4">
    <source>
        <dbReference type="Proteomes" id="UP001596043"/>
    </source>
</evidence>
<keyword evidence="1" id="KW-0472">Membrane</keyword>
<dbReference type="InterPro" id="IPR001466">
    <property type="entry name" value="Beta-lactam-related"/>
</dbReference>
<dbReference type="GO" id="GO:0016787">
    <property type="term" value="F:hydrolase activity"/>
    <property type="evidence" value="ECO:0007669"/>
    <property type="project" value="UniProtKB-KW"/>
</dbReference>
<dbReference type="Proteomes" id="UP001596043">
    <property type="component" value="Unassembled WGS sequence"/>
</dbReference>
<reference evidence="4" key="1">
    <citation type="journal article" date="2019" name="Int. J. Syst. Evol. Microbiol.">
        <title>The Global Catalogue of Microorganisms (GCM) 10K type strain sequencing project: providing services to taxonomists for standard genome sequencing and annotation.</title>
        <authorList>
            <consortium name="The Broad Institute Genomics Platform"/>
            <consortium name="The Broad Institute Genome Sequencing Center for Infectious Disease"/>
            <person name="Wu L."/>
            <person name="Ma J."/>
        </authorList>
    </citation>
    <scope>NUCLEOTIDE SEQUENCE [LARGE SCALE GENOMIC DNA]</scope>
    <source>
        <strain evidence="4">YJ-61-S</strain>
    </source>
</reference>
<keyword evidence="1" id="KW-1133">Transmembrane helix</keyword>
<dbReference type="RefSeq" id="WP_379978463.1">
    <property type="nucleotide sequence ID" value="NZ_JBHSFV010000005.1"/>
</dbReference>
<protein>
    <submittedName>
        <fullName evidence="3">Serine hydrolase domain-containing protein</fullName>
        <ecNumber evidence="3">3.-.-.-</ecNumber>
    </submittedName>
</protein>
<evidence type="ECO:0000259" key="2">
    <source>
        <dbReference type="Pfam" id="PF00144"/>
    </source>
</evidence>
<dbReference type="EMBL" id="JBHSFV010000005">
    <property type="protein sequence ID" value="MFC4634238.1"/>
    <property type="molecule type" value="Genomic_DNA"/>
</dbReference>
<dbReference type="InterPro" id="IPR050491">
    <property type="entry name" value="AmpC-like"/>
</dbReference>
<organism evidence="3 4">
    <name type="scientific">Dokdonia ponticola</name>
    <dbReference type="NCBI Taxonomy" id="2041041"/>
    <lineage>
        <taxon>Bacteria</taxon>
        <taxon>Pseudomonadati</taxon>
        <taxon>Bacteroidota</taxon>
        <taxon>Flavobacteriia</taxon>
        <taxon>Flavobacteriales</taxon>
        <taxon>Flavobacteriaceae</taxon>
        <taxon>Dokdonia</taxon>
    </lineage>
</organism>
<feature type="transmembrane region" description="Helical" evidence="1">
    <location>
        <begin position="6"/>
        <end position="27"/>
    </location>
</feature>
<keyword evidence="1" id="KW-0812">Transmembrane</keyword>
<keyword evidence="3" id="KW-0378">Hydrolase</keyword>
<keyword evidence="4" id="KW-1185">Reference proteome</keyword>
<sequence length="378" mass="42243">MKNTFIKIAGIVIIVGALIWGGLNLLINAKSSIPELVTTAPITEAEGKKEVDAWLTTLKSEGKFNGGVLMVKDGVPIFMDTYGYTDHTRTQQLTTQSSFRLASVSKQFTAFGIMLLENKGLLDYDTPVTTYIPEFPYPRVTVRHLLNMTSGIPDGYLQLAEKYKSTLGDELSIQEAVQLLCDYPSKAAPPNSWFKYSNSNYILLAGIVENVSGQSFETYMQEAIFNPLNMQNARVWNLLSKDKTFPNKTLGFEKQDENYIPMYPTFIDGVSGDGGVFASLEDFVIWDTALYGTSLLPQEKLQEAFKTPTLTNGTVSTYGFGWSVDDEVMQHSGGWLAARTYIYRNTKTKTCLVILDNSANNWHFVSIQERLISLIEKL</sequence>
<dbReference type="Pfam" id="PF00144">
    <property type="entry name" value="Beta-lactamase"/>
    <property type="match status" value="1"/>
</dbReference>
<gene>
    <name evidence="3" type="ORF">ACFO3O_09990</name>
</gene>
<dbReference type="EC" id="3.-.-.-" evidence="3"/>
<evidence type="ECO:0000313" key="3">
    <source>
        <dbReference type="EMBL" id="MFC4634238.1"/>
    </source>
</evidence>